<evidence type="ECO:0000259" key="1">
    <source>
        <dbReference type="Pfam" id="PF21926"/>
    </source>
</evidence>
<feature type="domain" description="N-acyl amino acid synthase FeeM catalytic core" evidence="1">
    <location>
        <begin position="36"/>
        <end position="189"/>
    </location>
</feature>
<evidence type="ECO:0000313" key="2">
    <source>
        <dbReference type="EMBL" id="MCY0148384.1"/>
    </source>
</evidence>
<evidence type="ECO:0000313" key="3">
    <source>
        <dbReference type="Proteomes" id="UP001073227"/>
    </source>
</evidence>
<comment type="caution">
    <text evidence="2">The sequence shown here is derived from an EMBL/GenBank/DDBJ whole genome shotgun (WGS) entry which is preliminary data.</text>
</comment>
<name>A0ABT3ZAM3_9HYPH</name>
<dbReference type="RefSeq" id="WP_267653951.1">
    <property type="nucleotide sequence ID" value="NZ_JAOVZR010000001.1"/>
</dbReference>
<dbReference type="EMBL" id="JAOVZR010000001">
    <property type="protein sequence ID" value="MCY0148384.1"/>
    <property type="molecule type" value="Genomic_DNA"/>
</dbReference>
<accession>A0ABT3ZAM3</accession>
<organism evidence="2 3">
    <name type="scientific">Hoeflea algicola</name>
    <dbReference type="NCBI Taxonomy" id="2983763"/>
    <lineage>
        <taxon>Bacteria</taxon>
        <taxon>Pseudomonadati</taxon>
        <taxon>Pseudomonadota</taxon>
        <taxon>Alphaproteobacteria</taxon>
        <taxon>Hyphomicrobiales</taxon>
        <taxon>Rhizobiaceae</taxon>
        <taxon>Hoeflea</taxon>
    </lineage>
</organism>
<dbReference type="Pfam" id="PF21926">
    <property type="entry name" value="FeeM"/>
    <property type="match status" value="1"/>
</dbReference>
<reference evidence="2" key="1">
    <citation type="submission" date="2022-10" db="EMBL/GenBank/DDBJ databases">
        <title>Hoeflea sp. G2-23, isolated from marine algae.</title>
        <authorList>
            <person name="Kristyanto S."/>
            <person name="Kim J.M."/>
            <person name="Jeon C.O."/>
        </authorList>
    </citation>
    <scope>NUCLEOTIDE SEQUENCE</scope>
    <source>
        <strain evidence="2">G2-23</strain>
    </source>
</reference>
<dbReference type="InterPro" id="IPR016181">
    <property type="entry name" value="Acyl_CoA_acyltransferase"/>
</dbReference>
<dbReference type="SUPFAM" id="SSF55729">
    <property type="entry name" value="Acyl-CoA N-acyltransferases (Nat)"/>
    <property type="match status" value="1"/>
</dbReference>
<dbReference type="Proteomes" id="UP001073227">
    <property type="component" value="Unassembled WGS sequence"/>
</dbReference>
<proteinExistence type="predicted"/>
<gene>
    <name evidence="2" type="ORF">OEG84_11850</name>
</gene>
<dbReference type="Gene3D" id="3.40.630.30">
    <property type="match status" value="1"/>
</dbReference>
<protein>
    <submittedName>
        <fullName evidence="2">Acetyltransferase</fullName>
    </submittedName>
</protein>
<dbReference type="InterPro" id="IPR054597">
    <property type="entry name" value="FeeM_cat"/>
</dbReference>
<keyword evidence="3" id="KW-1185">Reference proteome</keyword>
<sequence length="249" mass="28556">MTTAAHGKISGFNANVMRFLENVEYRRIDNADDLEDIARIRQKAFSMVGLAPQDGTMLIDDLDFKPNAHVLGIFFDEQLVSTIRVHHVTAAHPDSVAVSHFPDVMNPLLEAGQTFIDPVRFAADPEIVREYPALPYLTLRVATMATDYFKTDFCLSVIKPNHRAFYKRIFNSRPLVEPRYFEKYDSNIELHASNANVELQRIYDRFPFFNSQPFERKLMFAPRQDLMMPSLTVRPTARYALQSAAQHAV</sequence>